<dbReference type="Gene3D" id="3.40.50.150">
    <property type="entry name" value="Vaccinia Virus protein VP39"/>
    <property type="match status" value="1"/>
</dbReference>
<comment type="caution">
    <text evidence="1">The sequence shown here is derived from an EMBL/GenBank/DDBJ whole genome shotgun (WGS) entry which is preliminary data.</text>
</comment>
<dbReference type="EMBL" id="BAABHJ010000031">
    <property type="protein sequence ID" value="GAA4616014.1"/>
    <property type="molecule type" value="Genomic_DNA"/>
</dbReference>
<evidence type="ECO:0000313" key="1">
    <source>
        <dbReference type="EMBL" id="GAA4616014.1"/>
    </source>
</evidence>
<reference evidence="2" key="1">
    <citation type="journal article" date="2019" name="Int. J. Syst. Evol. Microbiol.">
        <title>The Global Catalogue of Microorganisms (GCM) 10K type strain sequencing project: providing services to taxonomists for standard genome sequencing and annotation.</title>
        <authorList>
            <consortium name="The Broad Institute Genomics Platform"/>
            <consortium name="The Broad Institute Genome Sequencing Center for Infectious Disease"/>
            <person name="Wu L."/>
            <person name="Ma J."/>
        </authorList>
    </citation>
    <scope>NUCLEOTIDE SEQUENCE [LARGE SCALE GENOMIC DNA]</scope>
    <source>
        <strain evidence="2">JCM 17938</strain>
    </source>
</reference>
<evidence type="ECO:0000313" key="2">
    <source>
        <dbReference type="Proteomes" id="UP001500212"/>
    </source>
</evidence>
<sequence length="226" mass="25178">MPAINPARCRPNGLRVLDLYCCAGGAGTGYADAGFEVVGVDIRPQPRYPFEFIRADALEVLADRSFLAEFDLIHTSPPCQRYTQAQRIHGNDHPDLLPPTRTLLQASGLPWVIENVPGAPMRPDLILCGSMFPELRDGPYGIKRHRWFEFAEPPALLTPPCHHPPRVVSVFGHGGHIYHGVAQWRRVMGIDWMNRDELAEAIPPAYTRYIGEAIAEQLPGKQDRAA</sequence>
<keyword evidence="2" id="KW-1185">Reference proteome</keyword>
<proteinExistence type="predicted"/>
<protein>
    <recommendedName>
        <fullName evidence="3">DNA methylase</fullName>
    </recommendedName>
</protein>
<dbReference type="Proteomes" id="UP001500212">
    <property type="component" value="Unassembled WGS sequence"/>
</dbReference>
<name>A0ABP8TWH5_9ACTN</name>
<dbReference type="SUPFAM" id="SSF53335">
    <property type="entry name" value="S-adenosyl-L-methionine-dependent methyltransferases"/>
    <property type="match status" value="1"/>
</dbReference>
<accession>A0ABP8TWH5</accession>
<dbReference type="InterPro" id="IPR029063">
    <property type="entry name" value="SAM-dependent_MTases_sf"/>
</dbReference>
<gene>
    <name evidence="1" type="ORF">GCM10023195_70970</name>
</gene>
<organism evidence="1 2">
    <name type="scientific">Actinoallomurus liliacearum</name>
    <dbReference type="NCBI Taxonomy" id="1080073"/>
    <lineage>
        <taxon>Bacteria</taxon>
        <taxon>Bacillati</taxon>
        <taxon>Actinomycetota</taxon>
        <taxon>Actinomycetes</taxon>
        <taxon>Streptosporangiales</taxon>
        <taxon>Thermomonosporaceae</taxon>
        <taxon>Actinoallomurus</taxon>
    </lineage>
</organism>
<evidence type="ECO:0008006" key="3">
    <source>
        <dbReference type="Google" id="ProtNLM"/>
    </source>
</evidence>